<evidence type="ECO:0000313" key="1">
    <source>
        <dbReference type="EMBL" id="OLZ62527.1"/>
    </source>
</evidence>
<accession>A0ABX3G1C4</accession>
<dbReference type="Proteomes" id="UP000187151">
    <property type="component" value="Unassembled WGS sequence"/>
</dbReference>
<dbReference type="RefSeq" id="WP_030843647.1">
    <property type="nucleotide sequence ID" value="NZ_JBHYUY010000001.1"/>
</dbReference>
<organism evidence="1 2">
    <name type="scientific">Streptomyces amritsarensis</name>
    <dbReference type="NCBI Taxonomy" id="681158"/>
    <lineage>
        <taxon>Bacteria</taxon>
        <taxon>Bacillati</taxon>
        <taxon>Actinomycetota</taxon>
        <taxon>Actinomycetes</taxon>
        <taxon>Kitasatosporales</taxon>
        <taxon>Streptomycetaceae</taxon>
        <taxon>Streptomyces</taxon>
    </lineage>
</organism>
<dbReference type="EMBL" id="MQUR01000057">
    <property type="protein sequence ID" value="OLZ62527.1"/>
    <property type="molecule type" value="Genomic_DNA"/>
</dbReference>
<dbReference type="Pfam" id="PF19813">
    <property type="entry name" value="DUF6296"/>
    <property type="match status" value="1"/>
</dbReference>
<keyword evidence="2" id="KW-1185">Reference proteome</keyword>
<sequence length="80" mass="8136">MSTVHGDAEAYEVVFAAADGVGEDVVRMTRTSAAGPGGHPVYEDATGIVRAEISSGGEVRVLATGGGQQPARVLRARPVT</sequence>
<gene>
    <name evidence="1" type="ORF">AVW11_22580</name>
</gene>
<reference evidence="1 2" key="1">
    <citation type="submission" date="2016-01" db="EMBL/GenBank/DDBJ databases">
        <title>Streptomyces amritsarensis strain MTCC 11845 genome sequencing and assembly.</title>
        <authorList>
            <person name="Sharma D."/>
            <person name="Nair G.R."/>
            <person name="Kaur G."/>
            <person name="Manhas R.K."/>
            <person name="Mayilraj S."/>
        </authorList>
    </citation>
    <scope>NUCLEOTIDE SEQUENCE [LARGE SCALE GENOMIC DNA]</scope>
    <source>
        <strain evidence="1 2">MTCC 11845</strain>
    </source>
</reference>
<dbReference type="InterPro" id="IPR046263">
    <property type="entry name" value="DUF6296"/>
</dbReference>
<protein>
    <submittedName>
        <fullName evidence="1">Uncharacterized protein</fullName>
    </submittedName>
</protein>
<comment type="caution">
    <text evidence="1">The sequence shown here is derived from an EMBL/GenBank/DDBJ whole genome shotgun (WGS) entry which is preliminary data.</text>
</comment>
<evidence type="ECO:0000313" key="2">
    <source>
        <dbReference type="Proteomes" id="UP000187151"/>
    </source>
</evidence>
<name>A0ABX3G1C4_9ACTN</name>
<proteinExistence type="predicted"/>